<gene>
    <name evidence="1" type="ORF">EKG35_02690</name>
</gene>
<dbReference type="EMBL" id="RXNR01000005">
    <property type="protein sequence ID" value="RTQ95609.1"/>
    <property type="molecule type" value="Genomic_DNA"/>
</dbReference>
<reference evidence="1 2" key="1">
    <citation type="submission" date="2018-12" db="EMBL/GenBank/DDBJ databases">
        <authorList>
            <person name="Yu L."/>
        </authorList>
    </citation>
    <scope>NUCLEOTIDE SEQUENCE [LARGE SCALE GENOMIC DNA]</scope>
    <source>
        <strain evidence="1 2">S5H2222</strain>
    </source>
</reference>
<dbReference type="RefSeq" id="WP_126292777.1">
    <property type="nucleotide sequence ID" value="NZ_CP155468.1"/>
</dbReference>
<evidence type="ECO:0000313" key="2">
    <source>
        <dbReference type="Proteomes" id="UP000276349"/>
    </source>
</evidence>
<comment type="caution">
    <text evidence="1">The sequence shown here is derived from an EMBL/GenBank/DDBJ whole genome shotgun (WGS) entry which is preliminary data.</text>
</comment>
<dbReference type="OrthoDB" id="9767864at2"/>
<evidence type="ECO:0000313" key="1">
    <source>
        <dbReference type="EMBL" id="RTQ95609.1"/>
    </source>
</evidence>
<proteinExistence type="predicted"/>
<keyword evidence="2" id="KW-1185">Reference proteome</keyword>
<protein>
    <submittedName>
        <fullName evidence="1">Phage tail sheath family protein</fullName>
    </submittedName>
</protein>
<accession>A0A431UWK7</accession>
<dbReference type="PANTHER" id="PTHR35861:SF2">
    <property type="entry name" value="FELS-2 PROPHAGE PROTEIN"/>
    <property type="match status" value="1"/>
</dbReference>
<dbReference type="Proteomes" id="UP000276349">
    <property type="component" value="Unassembled WGS sequence"/>
</dbReference>
<sequence length="488" mass="53544">MVYQHGIGVIEKPTSIPQPEESLSAVQVVFGTAPINLVENPTDVCNKPLLIRSFDEAKEKLGYSDNWKDFTLCEVMDASFKKFKVGPVVFINVLDPSIHKKSSEPTSIKITNKEGLIDKEGVLLSTLVVKSADGATTYMKGQDYLVSFNQNGKPLISVLSSGQMANVTEIQVTFDELNPSAVTNANIIGGYDAATNKYKGFELIQTIYPTLGVVPNTLLAPGFSQQAEVGNVLVAKSTKINGSFNATNILDVLGTTKEIAGENKKANGFNDKTSIVCWPKAKIGEKTYRFSTIVAAAIAKRDSENENVPYKSPSNLKIAISDMVNDNGDSVFLDQIQGNVLNGMGIVTAINMGGWRTWGNNTAAYSFDPNDSSVMDPKDRFIAVRRMFDWWGNSFIQEYFDKVDDSTNYRLIESVVDSENIRANGFKAKGQIAGAKIEFNQEENSISNILNGKIKFVQKMAFYTPAELIENELEFDPNMLSEAIFGGE</sequence>
<organism evidence="1 2">
    <name type="scientific">Lysinibacillus telephonicus</name>
    <dbReference type="NCBI Taxonomy" id="1714840"/>
    <lineage>
        <taxon>Bacteria</taxon>
        <taxon>Bacillati</taxon>
        <taxon>Bacillota</taxon>
        <taxon>Bacilli</taxon>
        <taxon>Bacillales</taxon>
        <taxon>Bacillaceae</taxon>
        <taxon>Lysinibacillus</taxon>
    </lineage>
</organism>
<name>A0A431UWK7_9BACI</name>
<dbReference type="InterPro" id="IPR052042">
    <property type="entry name" value="Tail_sheath_structural"/>
</dbReference>
<dbReference type="AlphaFoldDB" id="A0A431UWK7"/>
<dbReference type="PANTHER" id="PTHR35861">
    <property type="match status" value="1"/>
</dbReference>